<dbReference type="SUPFAM" id="SSF55811">
    <property type="entry name" value="Nudix"/>
    <property type="match status" value="1"/>
</dbReference>
<reference evidence="2 3" key="1">
    <citation type="journal article" date="2015" name="Nature">
        <title>rRNA introns, odd ribosomes, and small enigmatic genomes across a large radiation of phyla.</title>
        <authorList>
            <person name="Brown C.T."/>
            <person name="Hug L.A."/>
            <person name="Thomas B.C."/>
            <person name="Sharon I."/>
            <person name="Castelle C.J."/>
            <person name="Singh A."/>
            <person name="Wilkins M.J."/>
            <person name="Williams K.H."/>
            <person name="Banfield J.F."/>
        </authorList>
    </citation>
    <scope>NUCLEOTIDE SEQUENCE [LARGE SCALE GENOMIC DNA]</scope>
</reference>
<dbReference type="Gene3D" id="3.90.79.10">
    <property type="entry name" value="Nucleoside Triphosphate Pyrophosphohydrolase"/>
    <property type="match status" value="1"/>
</dbReference>
<dbReference type="EMBL" id="LBWA01000004">
    <property type="protein sequence ID" value="KKQ98197.1"/>
    <property type="molecule type" value="Genomic_DNA"/>
</dbReference>
<dbReference type="Proteomes" id="UP000034325">
    <property type="component" value="Unassembled WGS sequence"/>
</dbReference>
<comment type="caution">
    <text evidence="2">The sequence shown here is derived from an EMBL/GenBank/DDBJ whole genome shotgun (WGS) entry which is preliminary data.</text>
</comment>
<dbReference type="Pfam" id="PF00293">
    <property type="entry name" value="NUDIX"/>
    <property type="match status" value="1"/>
</dbReference>
<dbReference type="PROSITE" id="PS51462">
    <property type="entry name" value="NUDIX"/>
    <property type="match status" value="1"/>
</dbReference>
<proteinExistence type="predicted"/>
<feature type="domain" description="Nudix hydrolase" evidence="1">
    <location>
        <begin position="1"/>
        <end position="109"/>
    </location>
</feature>
<dbReference type="InterPro" id="IPR015797">
    <property type="entry name" value="NUDIX_hydrolase-like_dom_sf"/>
</dbReference>
<gene>
    <name evidence="2" type="ORF">UT23_C0004G0036</name>
</gene>
<evidence type="ECO:0000313" key="2">
    <source>
        <dbReference type="EMBL" id="KKQ98197.1"/>
    </source>
</evidence>
<organism evidence="2 3">
    <name type="scientific">Candidatus Woesebacteria bacterium GW2011_GWA1_39_12</name>
    <dbReference type="NCBI Taxonomy" id="1618549"/>
    <lineage>
        <taxon>Bacteria</taxon>
        <taxon>Candidatus Woeseibacteriota</taxon>
    </lineage>
</organism>
<accession>A0A0G0M4H9</accession>
<name>A0A0G0M4H9_9BACT</name>
<dbReference type="AlphaFoldDB" id="A0A0G0M4H9"/>
<evidence type="ECO:0000259" key="1">
    <source>
        <dbReference type="PROSITE" id="PS51462"/>
    </source>
</evidence>
<evidence type="ECO:0000313" key="3">
    <source>
        <dbReference type="Proteomes" id="UP000034325"/>
    </source>
</evidence>
<dbReference type="InterPro" id="IPR000086">
    <property type="entry name" value="NUDIX_hydrolase_dom"/>
</dbReference>
<protein>
    <recommendedName>
        <fullName evidence="1">Nudix hydrolase domain-containing protein</fullName>
    </recommendedName>
</protein>
<sequence length="169" mass="20055">MAKRPETWEWAPGRWGLTGGKVYQHESFRNTIRRKTKQELGFVLLPEGLYQVKQLIIKDKQAFMFFFVAKSKGLKLTGKMIDYKWFNAKDLNKLPSNRFAEFFYKKMLTEFLEKDSKLLPINMVESLNYITLGDTTSYKDWFNGIINKNYDPNKIADFRKWKKNNLSSN</sequence>